<dbReference type="InterPro" id="IPR036770">
    <property type="entry name" value="Ankyrin_rpt-contain_sf"/>
</dbReference>
<evidence type="ECO:0000313" key="4">
    <source>
        <dbReference type="EMBL" id="THD24058.1"/>
    </source>
</evidence>
<dbReference type="Pfam" id="PF12796">
    <property type="entry name" value="Ank_2"/>
    <property type="match status" value="1"/>
</dbReference>
<reference evidence="4" key="1">
    <citation type="submission" date="2019-03" db="EMBL/GenBank/DDBJ databases">
        <title>Improved annotation for the trematode Fasciola hepatica.</title>
        <authorList>
            <person name="Choi Y.-J."/>
            <person name="Martin J."/>
            <person name="Mitreva M."/>
        </authorList>
    </citation>
    <scope>NUCLEOTIDE SEQUENCE [LARGE SCALE GENOMIC DNA]</scope>
</reference>
<gene>
    <name evidence="4" type="ORF">D915_005035</name>
</gene>
<keyword evidence="2 3" id="KW-0040">ANK repeat</keyword>
<dbReference type="PANTHER" id="PTHR24173:SF74">
    <property type="entry name" value="ANKYRIN REPEAT DOMAIN-CONTAINING PROTEIN 16"/>
    <property type="match status" value="1"/>
</dbReference>
<name>A0A4E0RSK7_FASHE</name>
<dbReference type="Gene3D" id="1.25.40.20">
    <property type="entry name" value="Ankyrin repeat-containing domain"/>
    <property type="match status" value="1"/>
</dbReference>
<dbReference type="PROSITE" id="PS50088">
    <property type="entry name" value="ANK_REPEAT"/>
    <property type="match status" value="2"/>
</dbReference>
<keyword evidence="1" id="KW-0677">Repeat</keyword>
<evidence type="ECO:0000256" key="2">
    <source>
        <dbReference type="ARBA" id="ARBA00023043"/>
    </source>
</evidence>
<accession>A0A4E0RSK7</accession>
<dbReference type="EMBL" id="JXXN02001797">
    <property type="protein sequence ID" value="THD24058.1"/>
    <property type="molecule type" value="Genomic_DNA"/>
</dbReference>
<evidence type="ECO:0000256" key="1">
    <source>
        <dbReference type="ARBA" id="ARBA00022737"/>
    </source>
</evidence>
<feature type="repeat" description="ANK" evidence="3">
    <location>
        <begin position="50"/>
        <end position="82"/>
    </location>
</feature>
<dbReference type="AlphaFoldDB" id="A0A4E0RSK7"/>
<organism evidence="4 5">
    <name type="scientific">Fasciola hepatica</name>
    <name type="common">Liver fluke</name>
    <dbReference type="NCBI Taxonomy" id="6192"/>
    <lineage>
        <taxon>Eukaryota</taxon>
        <taxon>Metazoa</taxon>
        <taxon>Spiralia</taxon>
        <taxon>Lophotrochozoa</taxon>
        <taxon>Platyhelminthes</taxon>
        <taxon>Trematoda</taxon>
        <taxon>Digenea</taxon>
        <taxon>Plagiorchiida</taxon>
        <taxon>Echinostomata</taxon>
        <taxon>Echinostomatoidea</taxon>
        <taxon>Fasciolidae</taxon>
        <taxon>Fasciola</taxon>
    </lineage>
</organism>
<dbReference type="Proteomes" id="UP000230066">
    <property type="component" value="Unassembled WGS sequence"/>
</dbReference>
<dbReference type="PANTHER" id="PTHR24173">
    <property type="entry name" value="ANKYRIN REPEAT CONTAINING"/>
    <property type="match status" value="1"/>
</dbReference>
<protein>
    <submittedName>
        <fullName evidence="4">Multiple ankyrin repeats single kh domain protein</fullName>
    </submittedName>
</protein>
<dbReference type="SUPFAM" id="SSF48403">
    <property type="entry name" value="Ankyrin repeat"/>
    <property type="match status" value="1"/>
</dbReference>
<dbReference type="PROSITE" id="PS50297">
    <property type="entry name" value="ANK_REP_REGION"/>
    <property type="match status" value="2"/>
</dbReference>
<proteinExistence type="predicted"/>
<sequence length="356" mass="38832">MHNTLRSTKYRLIDLITEPPLICVAASKGFGDIVGLLIRHGADVNASSADDSTALICAADNGHMNVLALLLNAGAQINRINRNGETALARATRRGWVHCARLLLTYGANPNPMPTDGHSIVVSPLHLARQMHQPAIEQDILSRATSMENQMLEIVRATLPKHVCLLEPGHVVDARTSSFFPLQLISEEELQRFVLYFKTPPGFDRMDGDGTGRRDGRGLSDELILVYLIRAHLSDGQPRHWLTGPGFSRVSLSFNGTKRNCTRLPIAPDYPGLCVFSVSTVIKTGGLNTLSLEKPVPKYGSIRQPHSSIPARQDFLISLIGAYRVRIDVTSLVQASAGLGLSSSSKATIYIPRSMN</sequence>
<comment type="caution">
    <text evidence="4">The sequence shown here is derived from an EMBL/GenBank/DDBJ whole genome shotgun (WGS) entry which is preliminary data.</text>
</comment>
<dbReference type="SMART" id="SM00248">
    <property type="entry name" value="ANK"/>
    <property type="match status" value="3"/>
</dbReference>
<feature type="repeat" description="ANK" evidence="3">
    <location>
        <begin position="83"/>
        <end position="115"/>
    </location>
</feature>
<dbReference type="InterPro" id="IPR002110">
    <property type="entry name" value="Ankyrin_rpt"/>
</dbReference>
<keyword evidence="5" id="KW-1185">Reference proteome</keyword>
<evidence type="ECO:0000313" key="5">
    <source>
        <dbReference type="Proteomes" id="UP000230066"/>
    </source>
</evidence>
<evidence type="ECO:0000256" key="3">
    <source>
        <dbReference type="PROSITE-ProRule" id="PRU00023"/>
    </source>
</evidence>